<evidence type="ECO:0008006" key="4">
    <source>
        <dbReference type="Google" id="ProtNLM"/>
    </source>
</evidence>
<accession>F4LP43</accession>
<dbReference type="OrthoDB" id="359031at2"/>
<dbReference type="HOGENOM" id="CLU_762770_0_0_12"/>
<dbReference type="AlphaFoldDB" id="F4LP43"/>
<gene>
    <name evidence="2" type="ordered locus">Trebr_0475</name>
</gene>
<dbReference type="Proteomes" id="UP000006546">
    <property type="component" value="Chromosome"/>
</dbReference>
<keyword evidence="1" id="KW-0732">Signal</keyword>
<feature type="chain" id="PRO_5003316842" description="Major outer membrane protein" evidence="1">
    <location>
        <begin position="21"/>
        <end position="363"/>
    </location>
</feature>
<evidence type="ECO:0000313" key="2">
    <source>
        <dbReference type="EMBL" id="AEE15919.1"/>
    </source>
</evidence>
<dbReference type="eggNOG" id="ENOG5032BB5">
    <property type="taxonomic scope" value="Bacteria"/>
</dbReference>
<dbReference type="STRING" id="906968.Trebr_0475"/>
<dbReference type="EMBL" id="CP002696">
    <property type="protein sequence ID" value="AEE15919.1"/>
    <property type="molecule type" value="Genomic_DNA"/>
</dbReference>
<organism evidence="2 3">
    <name type="scientific">Treponema brennaborense (strain DSM 12168 / CIP 105900 / DD5/3)</name>
    <dbReference type="NCBI Taxonomy" id="906968"/>
    <lineage>
        <taxon>Bacteria</taxon>
        <taxon>Pseudomonadati</taxon>
        <taxon>Spirochaetota</taxon>
        <taxon>Spirochaetia</taxon>
        <taxon>Spirochaetales</taxon>
        <taxon>Treponemataceae</taxon>
        <taxon>Treponema</taxon>
    </lineage>
</organism>
<evidence type="ECO:0000256" key="1">
    <source>
        <dbReference type="SAM" id="SignalP"/>
    </source>
</evidence>
<dbReference type="RefSeq" id="WP_013757638.1">
    <property type="nucleotide sequence ID" value="NC_015500.1"/>
</dbReference>
<protein>
    <recommendedName>
        <fullName evidence="4">Major outer membrane protein</fullName>
    </recommendedName>
</protein>
<feature type="signal peptide" evidence="1">
    <location>
        <begin position="1"/>
        <end position="20"/>
    </location>
</feature>
<keyword evidence="3" id="KW-1185">Reference proteome</keyword>
<name>F4LP43_TREBD</name>
<reference evidence="3" key="1">
    <citation type="submission" date="2011-04" db="EMBL/GenBank/DDBJ databases">
        <title>The complete genome of Treponema brennaborense DSM 12168.</title>
        <authorList>
            <person name="Lucas S."/>
            <person name="Han J."/>
            <person name="Lapidus A."/>
            <person name="Bruce D."/>
            <person name="Goodwin L."/>
            <person name="Pitluck S."/>
            <person name="Peters L."/>
            <person name="Kyrpides N."/>
            <person name="Mavromatis K."/>
            <person name="Ivanova N."/>
            <person name="Mikhailova N."/>
            <person name="Pagani I."/>
            <person name="Teshima H."/>
            <person name="Detter J.C."/>
            <person name="Tapia R."/>
            <person name="Han C."/>
            <person name="Land M."/>
            <person name="Hauser L."/>
            <person name="Markowitz V."/>
            <person name="Cheng J.-F."/>
            <person name="Hugenholtz P."/>
            <person name="Woyke T."/>
            <person name="Wu D."/>
            <person name="Gronow S."/>
            <person name="Wellnitz S."/>
            <person name="Brambilla E."/>
            <person name="Klenk H.-P."/>
            <person name="Eisen J.A."/>
        </authorList>
    </citation>
    <scope>NUCLEOTIDE SEQUENCE [LARGE SCALE GENOMIC DNA]</scope>
    <source>
        <strain evidence="3">DSM 12168 / CIP 105900 / DD5/3</strain>
    </source>
</reference>
<evidence type="ECO:0000313" key="3">
    <source>
        <dbReference type="Proteomes" id="UP000006546"/>
    </source>
</evidence>
<proteinExistence type="predicted"/>
<sequence length="363" mass="39185">MKKIIGTLAMAALVMGAASAQTIKLNYRTQANIVTVDKAKDADAAVSFFDLEKYGSAKDSFSFELSGDKAGAYVELEPSLSAIGLAKYYGWLSFGNLKFTAGNFDSRYMNRVSNFGGNYNGVVGEYVKLGGLKKASIIVDADNFGTINGSKLHTMAADYTFAVGESDKLLVKAAVHEKDIKINDTTNWVAASLGLGYSMKSFGTAEVIFRNTAKDTYVFGAYLRPNALVKNLDAVAGFTLGMGKDSADKSVTEMGIDARAQYKINDVFSVATNMNFTQYQNEKWGMWIAGNATYKMNDVVTGKLTGSYIDESKNAGTKTVNGLLGGEFTATKNASISTGVEVRYDLDTEGMKLYVPCILRVKL</sequence>
<dbReference type="KEGG" id="tbe:Trebr_0475"/>